<reference evidence="4 5" key="1">
    <citation type="journal article" date="2013" name="Genome Announc.">
        <title>Draft Genome Sequence of Lactobacillus fermentum Strain 3872.</title>
        <authorList>
            <person name="Karlyshev A.V."/>
            <person name="Raju K."/>
            <person name="Abramov V.M."/>
        </authorList>
    </citation>
    <scope>NUCLEOTIDE SEQUENCE [LARGE SCALE GENOMIC DNA]</scope>
    <source>
        <strain evidence="4 5">3872</strain>
    </source>
</reference>
<comment type="similarity">
    <text evidence="1 2">Belongs to the dTDP-4-dehydrorhamnose reductase family.</text>
</comment>
<protein>
    <recommendedName>
        <fullName evidence="2">dTDP-4-dehydrorhamnose reductase</fullName>
        <ecNumber evidence="2">1.1.1.133</ecNumber>
    </recommendedName>
</protein>
<dbReference type="EMBL" id="CP011536">
    <property type="protein sequence ID" value="AKM50354.1"/>
    <property type="molecule type" value="Genomic_DNA"/>
</dbReference>
<evidence type="ECO:0000256" key="2">
    <source>
        <dbReference type="RuleBase" id="RU364082"/>
    </source>
</evidence>
<accession>A0A806T7U6</accession>
<dbReference type="PANTHER" id="PTHR10491">
    <property type="entry name" value="DTDP-4-DEHYDRORHAMNOSE REDUCTASE"/>
    <property type="match status" value="1"/>
</dbReference>
<keyword evidence="2" id="KW-0560">Oxidoreductase</keyword>
<gene>
    <name evidence="4" type="ORF">N573_000610</name>
</gene>
<dbReference type="NCBIfam" id="TIGR01214">
    <property type="entry name" value="rmlD"/>
    <property type="match status" value="1"/>
</dbReference>
<dbReference type="CDD" id="cd05254">
    <property type="entry name" value="dTDP_HR_like_SDR_e"/>
    <property type="match status" value="1"/>
</dbReference>
<proteinExistence type="inferred from homology"/>
<dbReference type="Pfam" id="PF04321">
    <property type="entry name" value="RmlD_sub_bind"/>
    <property type="match status" value="1"/>
</dbReference>
<keyword evidence="2" id="KW-0521">NADP</keyword>
<organism evidence="4 5">
    <name type="scientific">Limosilactobacillus fermentum 3872</name>
    <dbReference type="NCBI Taxonomy" id="1381124"/>
    <lineage>
        <taxon>Bacteria</taxon>
        <taxon>Bacillati</taxon>
        <taxon>Bacillota</taxon>
        <taxon>Bacilli</taxon>
        <taxon>Lactobacillales</taxon>
        <taxon>Lactobacillaceae</taxon>
        <taxon>Limosilactobacillus</taxon>
    </lineage>
</organism>
<dbReference type="GO" id="GO:0005829">
    <property type="term" value="C:cytosol"/>
    <property type="evidence" value="ECO:0007669"/>
    <property type="project" value="TreeGrafter"/>
</dbReference>
<dbReference type="UniPathway" id="UPA00124"/>
<sequence>MTEILITGATGQLGSELRNLLDERNVAYDAFDSHGLDITDEETVMKKVEELQPKVIYHCAAYTAVDNAEDQYKAANWQVNETGTQNIAQAAKKVGALLVYVSTDYVFDGTNPGEYKEDDPTNPKNEYGKAKLAGEEIVKQTLDNYYIVRTSWVFGKYGRNFVYTMLRLAKDHDRLTVVNDQFGRPTWTRTLAEFVTYLVDNKSPYETYQLSNDDSCSWYEFAKEILADKDVEVAPVTSKEYPQKAYRPRHSIMSLEKAKATGYEIPTWQEALKEFMSDIEDGQEN</sequence>
<dbReference type="GO" id="GO:0019305">
    <property type="term" value="P:dTDP-rhamnose biosynthetic process"/>
    <property type="evidence" value="ECO:0007669"/>
    <property type="project" value="UniProtKB-UniPathway"/>
</dbReference>
<dbReference type="Gene3D" id="3.40.50.720">
    <property type="entry name" value="NAD(P)-binding Rossmann-like Domain"/>
    <property type="match status" value="1"/>
</dbReference>
<evidence type="ECO:0000313" key="5">
    <source>
        <dbReference type="Proteomes" id="UP000016629"/>
    </source>
</evidence>
<dbReference type="SUPFAM" id="SSF51735">
    <property type="entry name" value="NAD(P)-binding Rossmann-fold domains"/>
    <property type="match status" value="1"/>
</dbReference>
<dbReference type="RefSeq" id="WP_021353578.1">
    <property type="nucleotide sequence ID" value="NZ_CP011536.1"/>
</dbReference>
<dbReference type="PANTHER" id="PTHR10491:SF4">
    <property type="entry name" value="METHIONINE ADENOSYLTRANSFERASE 2 SUBUNIT BETA"/>
    <property type="match status" value="1"/>
</dbReference>
<evidence type="ECO:0000313" key="4">
    <source>
        <dbReference type="EMBL" id="AKM50354.1"/>
    </source>
</evidence>
<comment type="function">
    <text evidence="2">Catalyzes the reduction of dTDP-6-deoxy-L-lyxo-4-hexulose to yield dTDP-L-rhamnose.</text>
</comment>
<feature type="domain" description="RmlD-like substrate binding" evidence="3">
    <location>
        <begin position="3"/>
        <end position="278"/>
    </location>
</feature>
<dbReference type="InterPro" id="IPR029903">
    <property type="entry name" value="RmlD-like-bd"/>
</dbReference>
<comment type="pathway">
    <text evidence="2">Carbohydrate biosynthesis; dTDP-L-rhamnose biosynthesis.</text>
</comment>
<dbReference type="FunFam" id="3.40.50.720:FF:000159">
    <property type="entry name" value="dTDP-4-dehydrorhamnose reductase"/>
    <property type="match status" value="1"/>
</dbReference>
<evidence type="ECO:0000259" key="3">
    <source>
        <dbReference type="Pfam" id="PF04321"/>
    </source>
</evidence>
<name>A0A806T7U6_LIMFE</name>
<dbReference type="InterPro" id="IPR005913">
    <property type="entry name" value="dTDP_dehydrorham_reduct"/>
</dbReference>
<dbReference type="Gene3D" id="3.90.25.10">
    <property type="entry name" value="UDP-galactose 4-epimerase, domain 1"/>
    <property type="match status" value="1"/>
</dbReference>
<dbReference type="InterPro" id="IPR036291">
    <property type="entry name" value="NAD(P)-bd_dom_sf"/>
</dbReference>
<dbReference type="Proteomes" id="UP000016629">
    <property type="component" value="Chromosome"/>
</dbReference>
<dbReference type="EC" id="1.1.1.133" evidence="2"/>
<reference evidence="4 5" key="2">
    <citation type="journal article" name="FEMS Microbiol. Lett.">
        <title>Lactobacillus fermentum 3872 genome sequencing reveals plasmid and chromosomal genes potentially involved in a probiotic activity.</title>
        <authorList>
            <person name="Lehri B."/>
            <person name="Seddon A.M."/>
            <person name="Karlyshev A.V."/>
        </authorList>
    </citation>
    <scope>NUCLEOTIDE SEQUENCE [LARGE SCALE GENOMIC DNA]</scope>
    <source>
        <strain evidence="4 5">3872</strain>
    </source>
</reference>
<dbReference type="GO" id="GO:0008831">
    <property type="term" value="F:dTDP-4-dehydrorhamnose reductase activity"/>
    <property type="evidence" value="ECO:0007669"/>
    <property type="project" value="UniProtKB-EC"/>
</dbReference>
<evidence type="ECO:0000256" key="1">
    <source>
        <dbReference type="ARBA" id="ARBA00010944"/>
    </source>
</evidence>
<dbReference type="AlphaFoldDB" id="A0A806T7U6"/>